<reference evidence="1" key="1">
    <citation type="submission" date="2019-08" db="EMBL/GenBank/DDBJ databases">
        <authorList>
            <person name="Kucharzyk K."/>
            <person name="Murdoch R.W."/>
            <person name="Higgins S."/>
            <person name="Loffler F."/>
        </authorList>
    </citation>
    <scope>NUCLEOTIDE SEQUENCE</scope>
</reference>
<proteinExistence type="predicted"/>
<name>A0A645JRB3_9ZZZZ</name>
<dbReference type="EMBL" id="VSSQ01141133">
    <property type="protein sequence ID" value="MPN62714.1"/>
    <property type="molecule type" value="Genomic_DNA"/>
</dbReference>
<sequence length="66" mass="6980">MSGPDTGRALHGIQGLLGSLLALGQRSGEDRDGPVSEHRDFCIRIPGDRTYSTVQVASERGACVVL</sequence>
<dbReference type="AlphaFoldDB" id="A0A645JRB3"/>
<protein>
    <submittedName>
        <fullName evidence="1">Uncharacterized protein</fullName>
    </submittedName>
</protein>
<evidence type="ECO:0000313" key="1">
    <source>
        <dbReference type="EMBL" id="MPN62714.1"/>
    </source>
</evidence>
<accession>A0A645JRB3</accession>
<gene>
    <name evidence="1" type="ORF">SDC9_210467</name>
</gene>
<comment type="caution">
    <text evidence="1">The sequence shown here is derived from an EMBL/GenBank/DDBJ whole genome shotgun (WGS) entry which is preliminary data.</text>
</comment>
<organism evidence="1">
    <name type="scientific">bioreactor metagenome</name>
    <dbReference type="NCBI Taxonomy" id="1076179"/>
    <lineage>
        <taxon>unclassified sequences</taxon>
        <taxon>metagenomes</taxon>
        <taxon>ecological metagenomes</taxon>
    </lineage>
</organism>